<comment type="pathway">
    <text evidence="2 13">Cofactor biosynthesis; iron-sulfur cluster biosynthesis.</text>
</comment>
<dbReference type="PANTHER" id="PTHR11601:SF34">
    <property type="entry name" value="CYSTEINE DESULFURASE"/>
    <property type="match status" value="1"/>
</dbReference>
<evidence type="ECO:0000256" key="14">
    <source>
        <dbReference type="RuleBase" id="RU004504"/>
    </source>
</evidence>
<dbReference type="GO" id="GO:0044571">
    <property type="term" value="P:[2Fe-2S] cluster assembly"/>
    <property type="evidence" value="ECO:0007669"/>
    <property type="project" value="UniProtKB-UniRule"/>
</dbReference>
<keyword evidence="7 13" id="KW-0479">Metal-binding</keyword>
<accession>A0ABD4U8B4</accession>
<feature type="binding site" evidence="13">
    <location>
        <position position="242"/>
    </location>
    <ligand>
        <name>pyridoxal 5'-phosphate</name>
        <dbReference type="ChEBI" id="CHEBI:597326"/>
    </ligand>
</feature>
<evidence type="ECO:0000256" key="12">
    <source>
        <dbReference type="ARBA" id="ARBA00072125"/>
    </source>
</evidence>
<dbReference type="RefSeq" id="WP_080322306.1">
    <property type="nucleotide sequence ID" value="NZ_CAJPCV010000029.1"/>
</dbReference>
<keyword evidence="9 13" id="KW-0408">Iron</keyword>
<evidence type="ECO:0000256" key="8">
    <source>
        <dbReference type="ARBA" id="ARBA00022898"/>
    </source>
</evidence>
<dbReference type="InterPro" id="IPR020578">
    <property type="entry name" value="Aminotrans_V_PyrdxlP_BS"/>
</dbReference>
<protein>
    <recommendedName>
        <fullName evidence="12 13">Cysteine desulfurase IscS</fullName>
        <ecNumber evidence="4 13">2.8.1.7</ecNumber>
    </recommendedName>
</protein>
<dbReference type="PIRSF" id="PIRSF005572">
    <property type="entry name" value="NifS"/>
    <property type="match status" value="1"/>
</dbReference>
<comment type="subcellular location">
    <subcellularLocation>
        <location evidence="13">Cytoplasm</location>
    </subcellularLocation>
</comment>
<evidence type="ECO:0000256" key="10">
    <source>
        <dbReference type="ARBA" id="ARBA00023014"/>
    </source>
</evidence>
<dbReference type="EC" id="2.8.1.7" evidence="4 13"/>
<dbReference type="InterPro" id="IPR000192">
    <property type="entry name" value="Aminotrans_V_dom"/>
</dbReference>
<comment type="similarity">
    <text evidence="3 13">Belongs to the class-V pyridoxal-phosphate-dependent aminotransferase family. NifS/IscS subfamily.</text>
</comment>
<comment type="subunit">
    <text evidence="13">Homodimer. Forms a heterotetramer with IscU, interacts with other sulfur acceptors.</text>
</comment>
<feature type="binding site" evidence="13">
    <location>
        <position position="182"/>
    </location>
    <ligand>
        <name>pyridoxal 5'-phosphate</name>
        <dbReference type="ChEBI" id="CHEBI:597326"/>
    </ligand>
</feature>
<evidence type="ECO:0000313" key="16">
    <source>
        <dbReference type="EMBL" id="MCW3710676.1"/>
    </source>
</evidence>
<dbReference type="InterPro" id="IPR015424">
    <property type="entry name" value="PyrdxlP-dep_Trfase"/>
</dbReference>
<feature type="domain" description="Aminotransferase class V" evidence="15">
    <location>
        <begin position="6"/>
        <end position="368"/>
    </location>
</feature>
<dbReference type="GO" id="GO:0051537">
    <property type="term" value="F:2 iron, 2 sulfur cluster binding"/>
    <property type="evidence" value="ECO:0007669"/>
    <property type="project" value="UniProtKB-UniRule"/>
</dbReference>
<evidence type="ECO:0000256" key="1">
    <source>
        <dbReference type="ARBA" id="ARBA00001933"/>
    </source>
</evidence>
<dbReference type="InterPro" id="IPR016454">
    <property type="entry name" value="Cysteine_dSase"/>
</dbReference>
<name>A0ABD4U8B4_9BURK</name>
<dbReference type="Pfam" id="PF00266">
    <property type="entry name" value="Aminotran_5"/>
    <property type="match status" value="1"/>
</dbReference>
<dbReference type="NCBIfam" id="TIGR02006">
    <property type="entry name" value="IscS"/>
    <property type="match status" value="1"/>
</dbReference>
<feature type="binding site" description="via persulfide group" evidence="13">
    <location>
        <position position="327"/>
    </location>
    <ligand>
        <name>[2Fe-2S] cluster</name>
        <dbReference type="ChEBI" id="CHEBI:190135"/>
        <note>ligand shared with IscU</note>
    </ligand>
</feature>
<evidence type="ECO:0000256" key="5">
    <source>
        <dbReference type="ARBA" id="ARBA00022679"/>
    </source>
</evidence>
<evidence type="ECO:0000256" key="2">
    <source>
        <dbReference type="ARBA" id="ARBA00005151"/>
    </source>
</evidence>
<comment type="cofactor">
    <cofactor evidence="1 13 14">
        <name>pyridoxal 5'-phosphate</name>
        <dbReference type="ChEBI" id="CHEBI:597326"/>
    </cofactor>
</comment>
<dbReference type="InterPro" id="IPR015421">
    <property type="entry name" value="PyrdxlP-dep_Trfase_major"/>
</dbReference>
<comment type="catalytic activity">
    <reaction evidence="11 13">
        <text>(sulfur carrier)-H + L-cysteine = (sulfur carrier)-SH + L-alanine</text>
        <dbReference type="Rhea" id="RHEA:43892"/>
        <dbReference type="Rhea" id="RHEA-COMP:14737"/>
        <dbReference type="Rhea" id="RHEA-COMP:14739"/>
        <dbReference type="ChEBI" id="CHEBI:29917"/>
        <dbReference type="ChEBI" id="CHEBI:35235"/>
        <dbReference type="ChEBI" id="CHEBI:57972"/>
        <dbReference type="ChEBI" id="CHEBI:64428"/>
        <dbReference type="EC" id="2.8.1.7"/>
    </reaction>
</comment>
<comment type="caution">
    <text evidence="16">The sequence shown here is derived from an EMBL/GenBank/DDBJ whole genome shotgun (WGS) entry which is preliminary data.</text>
</comment>
<evidence type="ECO:0000256" key="3">
    <source>
        <dbReference type="ARBA" id="ARBA00006490"/>
    </source>
</evidence>
<evidence type="ECO:0000256" key="6">
    <source>
        <dbReference type="ARBA" id="ARBA00022714"/>
    </source>
</evidence>
<comment type="function">
    <text evidence="13">Master enzyme that delivers sulfur to a number of partners involved in Fe-S cluster assembly, tRNA modification or cofactor biosynthesis. Catalyzes the removal of elemental sulfur atoms from cysteine to produce alanine. Functions as a sulfur delivery protein for Fe-S cluster synthesis onto IscU, an Fe-S scaffold assembly protein, as well as other S acceptor proteins.</text>
</comment>
<dbReference type="Proteomes" id="UP000191686">
    <property type="component" value="Unassembled WGS sequence"/>
</dbReference>
<dbReference type="Gene3D" id="3.90.1150.10">
    <property type="entry name" value="Aspartate Aminotransferase, domain 1"/>
    <property type="match status" value="1"/>
</dbReference>
<dbReference type="GO" id="GO:0046872">
    <property type="term" value="F:metal ion binding"/>
    <property type="evidence" value="ECO:0007669"/>
    <property type="project" value="UniProtKB-KW"/>
</dbReference>
<dbReference type="FunFam" id="3.90.1150.10:FF:000002">
    <property type="entry name" value="Cysteine desulfurase IscS"/>
    <property type="match status" value="1"/>
</dbReference>
<feature type="binding site" evidence="13">
    <location>
        <begin position="74"/>
        <end position="75"/>
    </location>
    <ligand>
        <name>pyridoxal 5'-phosphate</name>
        <dbReference type="ChEBI" id="CHEBI:597326"/>
    </ligand>
</feature>
<reference evidence="16 17" key="2">
    <citation type="journal article" date="2017" name="Front. Microbiol.">
        <title>Genomics Reveals a Unique Clone of Burkholderia cenocepacia Harboring an Actively Excising Novel Genomic Island.</title>
        <authorList>
            <person name="Patil P.P."/>
            <person name="Mali S."/>
            <person name="Midha S."/>
            <person name="Gautam V."/>
            <person name="Dash L."/>
            <person name="Kumar S."/>
            <person name="Shastri J."/>
            <person name="Singhal L."/>
            <person name="Patil P.B."/>
        </authorList>
    </citation>
    <scope>NUCLEOTIDE SEQUENCE [LARGE SCALE GENOMIC DNA]</scope>
    <source>
        <strain evidence="16 17">BC-19</strain>
    </source>
</reference>
<dbReference type="Gene3D" id="3.40.640.10">
    <property type="entry name" value="Type I PLP-dependent aspartate aminotransferase-like (Major domain)"/>
    <property type="match status" value="1"/>
</dbReference>
<evidence type="ECO:0000256" key="13">
    <source>
        <dbReference type="HAMAP-Rule" id="MF_00331"/>
    </source>
</evidence>
<feature type="modified residue" description="N6-(pyridoxal phosphate)lysine" evidence="13">
    <location>
        <position position="205"/>
    </location>
</feature>
<evidence type="ECO:0000256" key="7">
    <source>
        <dbReference type="ARBA" id="ARBA00022723"/>
    </source>
</evidence>
<keyword evidence="10 13" id="KW-0411">Iron-sulfur</keyword>
<evidence type="ECO:0000259" key="15">
    <source>
        <dbReference type="Pfam" id="PF00266"/>
    </source>
</evidence>
<evidence type="ECO:0000256" key="9">
    <source>
        <dbReference type="ARBA" id="ARBA00023004"/>
    </source>
</evidence>
<keyword evidence="8 13" id="KW-0663">Pyridoxal phosphate</keyword>
<reference evidence="16 17" key="1">
    <citation type="journal article" date="2017" name="Front. Microbiol.">
        <title>Genomics reveals a unique clone of Burkholderia cenocepacia harbouring an actively excising novel genomic island.</title>
        <authorList>
            <person name="Patil P."/>
            <person name="Mali S."/>
            <person name="Midha S."/>
            <person name="Gautam V."/>
            <person name="Dash L."/>
            <person name="Kumar S."/>
            <person name="Shastri J."/>
            <person name="Singhal L."/>
            <person name="Patil P.B."/>
        </authorList>
    </citation>
    <scope>NUCLEOTIDE SEQUENCE [LARGE SCALE GENOMIC DNA]</scope>
    <source>
        <strain evidence="16 17">BC-19</strain>
    </source>
</reference>
<dbReference type="GO" id="GO:1990221">
    <property type="term" value="C:L-cysteine desulfurase complex"/>
    <property type="evidence" value="ECO:0007669"/>
    <property type="project" value="UniProtKB-ARBA"/>
</dbReference>
<evidence type="ECO:0000256" key="11">
    <source>
        <dbReference type="ARBA" id="ARBA00050776"/>
    </source>
</evidence>
<dbReference type="HAMAP" id="MF_00331">
    <property type="entry name" value="Cys_desulf_IscS"/>
    <property type="match status" value="1"/>
</dbReference>
<evidence type="ECO:0000256" key="4">
    <source>
        <dbReference type="ARBA" id="ARBA00012239"/>
    </source>
</evidence>
<dbReference type="NCBIfam" id="NF010611">
    <property type="entry name" value="PRK14012.1"/>
    <property type="match status" value="1"/>
</dbReference>
<dbReference type="InterPro" id="IPR010240">
    <property type="entry name" value="Cys_deSase_IscS"/>
</dbReference>
<organism evidence="16 17">
    <name type="scientific">Burkholderia cenocepacia</name>
    <dbReference type="NCBI Taxonomy" id="95486"/>
    <lineage>
        <taxon>Bacteria</taxon>
        <taxon>Pseudomonadati</taxon>
        <taxon>Pseudomonadota</taxon>
        <taxon>Betaproteobacteria</taxon>
        <taxon>Burkholderiales</taxon>
        <taxon>Burkholderiaceae</taxon>
        <taxon>Burkholderia</taxon>
        <taxon>Burkholderia cepacia complex</taxon>
    </lineage>
</organism>
<dbReference type="InterPro" id="IPR015422">
    <property type="entry name" value="PyrdxlP-dep_Trfase_small"/>
</dbReference>
<gene>
    <name evidence="13" type="primary">iscS</name>
    <name evidence="16" type="ORF">UE95_005190</name>
</gene>
<dbReference type="GO" id="GO:0031071">
    <property type="term" value="F:cysteine desulfurase activity"/>
    <property type="evidence" value="ECO:0007669"/>
    <property type="project" value="UniProtKB-UniRule"/>
</dbReference>
<proteinExistence type="inferred from homology"/>
<dbReference type="AlphaFoldDB" id="A0ABD4U8B4"/>
<dbReference type="PANTHER" id="PTHR11601">
    <property type="entry name" value="CYSTEINE DESULFURYLASE FAMILY MEMBER"/>
    <property type="match status" value="1"/>
</dbReference>
<keyword evidence="5 13" id="KW-0808">Transferase</keyword>
<keyword evidence="6 13" id="KW-0001">2Fe-2S</keyword>
<feature type="binding site" evidence="13">
    <location>
        <begin position="202"/>
        <end position="204"/>
    </location>
    <ligand>
        <name>pyridoxal 5'-phosphate</name>
        <dbReference type="ChEBI" id="CHEBI:597326"/>
    </ligand>
</feature>
<evidence type="ECO:0000313" key="17">
    <source>
        <dbReference type="Proteomes" id="UP000191686"/>
    </source>
</evidence>
<keyword evidence="13" id="KW-0963">Cytoplasm</keyword>
<dbReference type="EMBL" id="JYMX02000002">
    <property type="protein sequence ID" value="MCW3710676.1"/>
    <property type="molecule type" value="Genomic_DNA"/>
</dbReference>
<sequence>MQFRPIYMDYSATTPVDPRVVAKMVPFLHEQFGNPASRSHAYGWDAEHAVEEARAHVAALLGADPREIVWTSGATEGNNLAIKGAAHFYQGKGKHLVTVKTEHKAVLDTCRELERQGFDVTYLDVREDGLLDLDALQQALRADTILVSVMLANNETGVIQPAADIGALCRARGIVFHCDAVQAAGKIPVDVNALNVDLLTVTAHKVYGPKGIGALYVRRKPRVRLEAQMHGGGHERGMRSGTLPTHQIVGMGEAFRLAKEEMADESRRVGALRDRLLAGLSTLDEVYVNGDLARRIPHNLNVSFNFVEGESLIMGIKGVAVSSGSACTSASLEPSYVLRALGRSDELAHSSIRFTLGRFTTEAEVDNVIAQVRDTVGRLRELSPLWDMHLEGVDLDTIEWAAH</sequence>
<dbReference type="FunFam" id="3.40.640.10:FF:000003">
    <property type="entry name" value="Cysteine desulfurase IscS"/>
    <property type="match status" value="1"/>
</dbReference>
<dbReference type="PROSITE" id="PS00595">
    <property type="entry name" value="AA_TRANSFER_CLASS_5"/>
    <property type="match status" value="1"/>
</dbReference>
<feature type="active site" description="Cysteine persulfide intermediate" evidence="13">
    <location>
        <position position="327"/>
    </location>
</feature>
<dbReference type="GO" id="GO:0030170">
    <property type="term" value="F:pyridoxal phosphate binding"/>
    <property type="evidence" value="ECO:0007669"/>
    <property type="project" value="UniProtKB-UniRule"/>
</dbReference>
<dbReference type="SUPFAM" id="SSF53383">
    <property type="entry name" value="PLP-dependent transferases"/>
    <property type="match status" value="1"/>
</dbReference>
<feature type="binding site" evidence="13">
    <location>
        <position position="154"/>
    </location>
    <ligand>
        <name>pyridoxal 5'-phosphate</name>
        <dbReference type="ChEBI" id="CHEBI:597326"/>
    </ligand>
</feature>